<dbReference type="GO" id="GO:0012505">
    <property type="term" value="C:endomembrane system"/>
    <property type="evidence" value="ECO:0007669"/>
    <property type="project" value="TreeGrafter"/>
</dbReference>
<gene>
    <name evidence="9" type="ORF">MG293_012879</name>
</gene>
<dbReference type="EMBL" id="JAKZEL010000015">
    <property type="protein sequence ID" value="KAI4536676.1"/>
    <property type="molecule type" value="Genomic_DNA"/>
</dbReference>
<dbReference type="Proteomes" id="UP001214576">
    <property type="component" value="Unassembled WGS sequence"/>
</dbReference>
<evidence type="ECO:0000256" key="2">
    <source>
        <dbReference type="ARBA" id="ARBA00004370"/>
    </source>
</evidence>
<dbReference type="Pfam" id="PF14778">
    <property type="entry name" value="ODR4-like"/>
    <property type="match status" value="1"/>
</dbReference>
<dbReference type="PANTHER" id="PTHR33966">
    <property type="entry name" value="PROTEIN ODR-4 HOMOLOG"/>
    <property type="match status" value="1"/>
</dbReference>
<dbReference type="GO" id="GO:0016020">
    <property type="term" value="C:membrane"/>
    <property type="evidence" value="ECO:0007669"/>
    <property type="project" value="UniProtKB-SubCell"/>
</dbReference>
<evidence type="ECO:0000256" key="7">
    <source>
        <dbReference type="ARBA" id="ARBA00023136"/>
    </source>
</evidence>
<comment type="function">
    <text evidence="1">May play a role in the trafficking of a subset of G-protein coupled receptors.</text>
</comment>
<reference evidence="9" key="1">
    <citation type="submission" date="2022-03" db="EMBL/GenBank/DDBJ databases">
        <title>Genomic analyses of argali, domestic sheep and their hybrids provide insights into chromosomal evolution, heterosis and genetic basis of agronomic traits.</title>
        <authorList>
            <person name="Li M."/>
        </authorList>
    </citation>
    <scope>NUCLEOTIDE SEQUENCE</scope>
    <source>
        <strain evidence="9">CAU-MHL-2022a</strain>
        <tissue evidence="9">Skin</tissue>
    </source>
</reference>
<evidence type="ECO:0000256" key="4">
    <source>
        <dbReference type="ARBA" id="ARBA00020550"/>
    </source>
</evidence>
<comment type="caution">
    <text evidence="9">The sequence shown here is derived from an EMBL/GenBank/DDBJ whole genome shotgun (WGS) entry which is preliminary data.</text>
</comment>
<keyword evidence="5 8" id="KW-0812">Transmembrane</keyword>
<keyword evidence="7 8" id="KW-0472">Membrane</keyword>
<feature type="transmembrane region" description="Helical" evidence="8">
    <location>
        <begin position="332"/>
        <end position="351"/>
    </location>
</feature>
<evidence type="ECO:0000256" key="3">
    <source>
        <dbReference type="ARBA" id="ARBA00010131"/>
    </source>
</evidence>
<evidence type="ECO:0000256" key="6">
    <source>
        <dbReference type="ARBA" id="ARBA00022989"/>
    </source>
</evidence>
<evidence type="ECO:0000313" key="9">
    <source>
        <dbReference type="EMBL" id="KAI4536676.1"/>
    </source>
</evidence>
<proteinExistence type="inferred from homology"/>
<evidence type="ECO:0000256" key="1">
    <source>
        <dbReference type="ARBA" id="ARBA00003891"/>
    </source>
</evidence>
<dbReference type="PANTHER" id="PTHR33966:SF1">
    <property type="entry name" value="PROTEIN ODR-4 HOMOLOG"/>
    <property type="match status" value="1"/>
</dbReference>
<evidence type="ECO:0000313" key="10">
    <source>
        <dbReference type="Proteomes" id="UP001214576"/>
    </source>
</evidence>
<comment type="subcellular location">
    <subcellularLocation>
        <location evidence="2">Membrane</location>
    </subcellularLocation>
</comment>
<accession>A0AAD4U077</accession>
<dbReference type="GO" id="GO:0008104">
    <property type="term" value="P:intracellular protein localization"/>
    <property type="evidence" value="ECO:0007669"/>
    <property type="project" value="TreeGrafter"/>
</dbReference>
<keyword evidence="10" id="KW-1185">Reference proteome</keyword>
<comment type="similarity">
    <text evidence="3">Belongs to the ODR-4 family.</text>
</comment>
<protein>
    <recommendedName>
        <fullName evidence="4">Protein odr-4 homolog</fullName>
    </recommendedName>
</protein>
<dbReference type="AlphaFoldDB" id="A0AAD4U077"/>
<sequence length="353" mass="39860">MSKFPTTIVSVKVSRMLPGGLLVLGVFIITALEMGSEFQNTLRRLVFAVEKSVNKKRLWNFTEEDVSERVILHFCSSTKKYLLFRCSCFKVYDNQCNVPATFLPECLFKSFSSAKPADWKYQNGLSASWLSLECTVYINIHVPLSTTSASYTLEKNTKNGLARWAKQIENGIYLINGQVKDEDCDLLEGQLLNSDHRSTAMVQICSGSVNLKGAVKCRAYIHSNKPKVKDAVQAMKRDILNTVADRCEILFEDLLLNEIPEKKVMSIKLNSEKEFHILPHRVFVPIPGSTVMLCDYKFGDESAEEIRDHFLEMLDRMIQIEDLEIAEEINTGVIAAFAVAALAVGISFHYFSD</sequence>
<organism evidence="9 10">
    <name type="scientific">Ovis ammon polii</name>
    <dbReference type="NCBI Taxonomy" id="230172"/>
    <lineage>
        <taxon>Eukaryota</taxon>
        <taxon>Metazoa</taxon>
        <taxon>Chordata</taxon>
        <taxon>Craniata</taxon>
        <taxon>Vertebrata</taxon>
        <taxon>Euteleostomi</taxon>
        <taxon>Mammalia</taxon>
        <taxon>Eutheria</taxon>
        <taxon>Laurasiatheria</taxon>
        <taxon>Artiodactyla</taxon>
        <taxon>Ruminantia</taxon>
        <taxon>Pecora</taxon>
        <taxon>Bovidae</taxon>
        <taxon>Caprinae</taxon>
        <taxon>Ovis</taxon>
    </lineage>
</organism>
<keyword evidence="6 8" id="KW-1133">Transmembrane helix</keyword>
<dbReference type="InterPro" id="IPR029454">
    <property type="entry name" value="ODR-4-like"/>
</dbReference>
<evidence type="ECO:0000256" key="8">
    <source>
        <dbReference type="SAM" id="Phobius"/>
    </source>
</evidence>
<name>A0AAD4U077_OVIAM</name>
<evidence type="ECO:0000256" key="5">
    <source>
        <dbReference type="ARBA" id="ARBA00022692"/>
    </source>
</evidence>